<feature type="transmembrane region" description="Helical" evidence="1">
    <location>
        <begin position="12"/>
        <end position="33"/>
    </location>
</feature>
<accession>A0A1H4WDX4</accession>
<keyword evidence="1" id="KW-0812">Transmembrane</keyword>
<feature type="transmembrane region" description="Helical" evidence="1">
    <location>
        <begin position="39"/>
        <end position="64"/>
    </location>
</feature>
<gene>
    <name evidence="2" type="ORF">SAMN04489793_3518</name>
</gene>
<feature type="transmembrane region" description="Helical" evidence="1">
    <location>
        <begin position="71"/>
        <end position="93"/>
    </location>
</feature>
<name>A0A1H4WDX4_TSUTY</name>
<dbReference type="AlphaFoldDB" id="A0A1H4WDX4"/>
<evidence type="ECO:0000313" key="2">
    <source>
        <dbReference type="EMBL" id="SEC91290.1"/>
    </source>
</evidence>
<reference evidence="3" key="1">
    <citation type="submission" date="2016-10" db="EMBL/GenBank/DDBJ databases">
        <authorList>
            <person name="Varghese N."/>
            <person name="Submissions S."/>
        </authorList>
    </citation>
    <scope>NUCLEOTIDE SEQUENCE [LARGE SCALE GENOMIC DNA]</scope>
    <source>
        <strain evidence="3">DSM 44234</strain>
    </source>
</reference>
<proteinExistence type="predicted"/>
<keyword evidence="3" id="KW-1185">Reference proteome</keyword>
<dbReference type="EMBL" id="FNSA01000003">
    <property type="protein sequence ID" value="SEC91290.1"/>
    <property type="molecule type" value="Genomic_DNA"/>
</dbReference>
<organism evidence="2 3">
    <name type="scientific">Tsukamurella tyrosinosolvens</name>
    <dbReference type="NCBI Taxonomy" id="57704"/>
    <lineage>
        <taxon>Bacteria</taxon>
        <taxon>Bacillati</taxon>
        <taxon>Actinomycetota</taxon>
        <taxon>Actinomycetes</taxon>
        <taxon>Mycobacteriales</taxon>
        <taxon>Tsukamurellaceae</taxon>
        <taxon>Tsukamurella</taxon>
    </lineage>
</organism>
<dbReference type="OrthoDB" id="4640062at2"/>
<keyword evidence="1" id="KW-0472">Membrane</keyword>
<evidence type="ECO:0000313" key="3">
    <source>
        <dbReference type="Proteomes" id="UP000182241"/>
    </source>
</evidence>
<keyword evidence="1" id="KW-1133">Transmembrane helix</keyword>
<dbReference type="RefSeq" id="WP_068739843.1">
    <property type="nucleotide sequence ID" value="NZ_CBDRGN010000003.1"/>
</dbReference>
<dbReference type="STRING" id="57704.SAMN04489793_3518"/>
<dbReference type="Proteomes" id="UP000182241">
    <property type="component" value="Unassembled WGS sequence"/>
</dbReference>
<protein>
    <submittedName>
        <fullName evidence="2">Uncharacterized protein</fullName>
    </submittedName>
</protein>
<evidence type="ECO:0000256" key="1">
    <source>
        <dbReference type="SAM" id="Phobius"/>
    </source>
</evidence>
<sequence length="195" mass="21697">MCADPWWKNRRVSRGTVVTGLALWGVSMLHSFLRLNLWILDLVIVPIAWICFVLGFVLVLTGFIRGGAAGLLGVVIVPVMVAVTAVIGAWWWIAPQTWFSVHRGLYEQARTVDIGDDYYGYLPVHLRFLTERGLVSKSGNDGTIFFPQWTGIPDDAGGYFYSPSGSPKGRDMYGMGCTAPVSLGDDWWMCGMRSW</sequence>